<dbReference type="Proteomes" id="UP001597101">
    <property type="component" value="Unassembled WGS sequence"/>
</dbReference>
<accession>A0ABW3FFC3</accession>
<dbReference type="InterPro" id="IPR002941">
    <property type="entry name" value="DNA_methylase_N4/N6"/>
</dbReference>
<evidence type="ECO:0000256" key="6">
    <source>
        <dbReference type="ARBA" id="ARBA00047942"/>
    </source>
</evidence>
<sequence>MQQLNVELRPIIDLKPYANNARTHSKQQIKQIARSIERFGFTNPVLIADDDEIIAGHGRVSAAKQMGWTEVPTIRLSHLSPIERRAYVLADNKLAENAGWDEELLAIELQGLIDLEFEIDDIGFSMTEIDIILDGAQDKGPTASDGHLDSVPPILAGPAVTHLGDLWHLGEHRLLCGDARSSDDVQRLCTDPSGAIEPIAMLFTDPPYNVKIHGHVSGLGRTTHREFVEASGEMSKEQFTEFLTTTLGTAAAQLKDGAIAYVCMDWRHMPELLAAGDWVFDELKNLCVWNKTNGGMGTFYRSKHELIFVFKKGVAAHTNNFGLGENGRYRTNVWDYAGISSLSSTRAEEQAMHPTVKPVAMLADAMRDCSNRGETILNVFGGSGSTLIAAEQCGRKARLIEIDPLYCDTILRRFEDVTGKPPTLSGTEETFTYVRQRRETDTHNSALVEEPTKRSISTQTTTDTDAAAERALS</sequence>
<keyword evidence="4" id="KW-0808">Transferase</keyword>
<dbReference type="InterPro" id="IPR029063">
    <property type="entry name" value="SAM-dependent_MTases_sf"/>
</dbReference>
<proteinExistence type="inferred from homology"/>
<dbReference type="PRINTS" id="PR00506">
    <property type="entry name" value="D21N6MTFRASE"/>
</dbReference>
<dbReference type="Pfam" id="PF02195">
    <property type="entry name" value="ParB_N"/>
    <property type="match status" value="1"/>
</dbReference>
<feature type="domain" description="ParB-like N-terminal" evidence="8">
    <location>
        <begin position="7"/>
        <end position="93"/>
    </location>
</feature>
<dbReference type="EMBL" id="JBHTJV010000009">
    <property type="protein sequence ID" value="MFD0916870.1"/>
    <property type="molecule type" value="Genomic_DNA"/>
</dbReference>
<evidence type="ECO:0000256" key="1">
    <source>
        <dbReference type="ARBA" id="ARBA00006594"/>
    </source>
</evidence>
<keyword evidence="3" id="KW-0489">Methyltransferase</keyword>
<dbReference type="SUPFAM" id="SSF53335">
    <property type="entry name" value="S-adenosyl-L-methionine-dependent methyltransferases"/>
    <property type="match status" value="1"/>
</dbReference>
<evidence type="ECO:0000313" key="10">
    <source>
        <dbReference type="Proteomes" id="UP001597101"/>
    </source>
</evidence>
<dbReference type="EC" id="2.1.1.72" evidence="2"/>
<comment type="catalytic activity">
    <reaction evidence="6">
        <text>a 2'-deoxyadenosine in DNA + S-adenosyl-L-methionine = an N(6)-methyl-2'-deoxyadenosine in DNA + S-adenosyl-L-homocysteine + H(+)</text>
        <dbReference type="Rhea" id="RHEA:15197"/>
        <dbReference type="Rhea" id="RHEA-COMP:12418"/>
        <dbReference type="Rhea" id="RHEA-COMP:12419"/>
        <dbReference type="ChEBI" id="CHEBI:15378"/>
        <dbReference type="ChEBI" id="CHEBI:57856"/>
        <dbReference type="ChEBI" id="CHEBI:59789"/>
        <dbReference type="ChEBI" id="CHEBI:90615"/>
        <dbReference type="ChEBI" id="CHEBI:90616"/>
        <dbReference type="EC" id="2.1.1.72"/>
    </reaction>
</comment>
<protein>
    <recommendedName>
        <fullName evidence="2">site-specific DNA-methyltransferase (adenine-specific)</fullName>
        <ecNumber evidence="2">2.1.1.72</ecNumber>
    </recommendedName>
</protein>
<evidence type="ECO:0000259" key="8">
    <source>
        <dbReference type="SMART" id="SM00470"/>
    </source>
</evidence>
<dbReference type="Gene3D" id="3.40.50.150">
    <property type="entry name" value="Vaccinia Virus protein VP39"/>
    <property type="match status" value="1"/>
</dbReference>
<reference evidence="10" key="1">
    <citation type="journal article" date="2019" name="Int. J. Syst. Evol. Microbiol.">
        <title>The Global Catalogue of Microorganisms (GCM) 10K type strain sequencing project: providing services to taxonomists for standard genome sequencing and annotation.</title>
        <authorList>
            <consortium name="The Broad Institute Genomics Platform"/>
            <consortium name="The Broad Institute Genome Sequencing Center for Infectious Disease"/>
            <person name="Wu L."/>
            <person name="Ma J."/>
        </authorList>
    </citation>
    <scope>NUCLEOTIDE SEQUENCE [LARGE SCALE GENOMIC DNA]</scope>
    <source>
        <strain evidence="10">CCUG 60023</strain>
    </source>
</reference>
<evidence type="ECO:0000256" key="2">
    <source>
        <dbReference type="ARBA" id="ARBA00011900"/>
    </source>
</evidence>
<dbReference type="CDD" id="cd16403">
    <property type="entry name" value="ParB_N_like_MT"/>
    <property type="match status" value="1"/>
</dbReference>
<comment type="similarity">
    <text evidence="1">Belongs to the N(4)/N(6)-methyltransferase family.</text>
</comment>
<evidence type="ECO:0000256" key="7">
    <source>
        <dbReference type="SAM" id="MobiDB-lite"/>
    </source>
</evidence>
<dbReference type="SMART" id="SM00470">
    <property type="entry name" value="ParB"/>
    <property type="match status" value="1"/>
</dbReference>
<evidence type="ECO:0000313" key="9">
    <source>
        <dbReference type="EMBL" id="MFD0916870.1"/>
    </source>
</evidence>
<dbReference type="SUPFAM" id="SSF110849">
    <property type="entry name" value="ParB/Sulfiredoxin"/>
    <property type="match status" value="1"/>
</dbReference>
<dbReference type="RefSeq" id="WP_377212715.1">
    <property type="nucleotide sequence ID" value="NZ_JBHTJV010000009.1"/>
</dbReference>
<dbReference type="InterPro" id="IPR003115">
    <property type="entry name" value="ParB_N"/>
</dbReference>
<dbReference type="InterPro" id="IPR002295">
    <property type="entry name" value="N4/N6-MTase_EcoPI_Mod-like"/>
</dbReference>
<name>A0ABW3FFC3_9HYPH</name>
<gene>
    <name evidence="9" type="ORF">ACFQ14_10670</name>
</gene>
<keyword evidence="10" id="KW-1185">Reference proteome</keyword>
<dbReference type="InterPro" id="IPR036086">
    <property type="entry name" value="ParB/Sulfiredoxin_sf"/>
</dbReference>
<evidence type="ECO:0000256" key="4">
    <source>
        <dbReference type="ARBA" id="ARBA00022679"/>
    </source>
</evidence>
<evidence type="ECO:0000256" key="5">
    <source>
        <dbReference type="ARBA" id="ARBA00022691"/>
    </source>
</evidence>
<dbReference type="Pfam" id="PF01555">
    <property type="entry name" value="N6_N4_Mtase"/>
    <property type="match status" value="1"/>
</dbReference>
<keyword evidence="5" id="KW-0949">S-adenosyl-L-methionine</keyword>
<dbReference type="PIRSF" id="PIRSF036758">
    <property type="entry name" value="Aden_M_ParB"/>
    <property type="match status" value="1"/>
</dbReference>
<dbReference type="InterPro" id="IPR015840">
    <property type="entry name" value="DNA_MeTrfase_ParB"/>
</dbReference>
<feature type="region of interest" description="Disordered" evidence="7">
    <location>
        <begin position="438"/>
        <end position="473"/>
    </location>
</feature>
<comment type="caution">
    <text evidence="9">The sequence shown here is derived from an EMBL/GenBank/DDBJ whole genome shotgun (WGS) entry which is preliminary data.</text>
</comment>
<dbReference type="Gene3D" id="3.90.1530.10">
    <property type="entry name" value="Conserved hypothetical protein from pyrococcus furiosus pfu- 392566-001, ParB domain"/>
    <property type="match status" value="1"/>
</dbReference>
<organism evidence="9 10">
    <name type="scientific">Pseudahrensia aquimaris</name>
    <dbReference type="NCBI Taxonomy" id="744461"/>
    <lineage>
        <taxon>Bacteria</taxon>
        <taxon>Pseudomonadati</taxon>
        <taxon>Pseudomonadota</taxon>
        <taxon>Alphaproteobacteria</taxon>
        <taxon>Hyphomicrobiales</taxon>
        <taxon>Ahrensiaceae</taxon>
        <taxon>Pseudahrensia</taxon>
    </lineage>
</organism>
<evidence type="ECO:0000256" key="3">
    <source>
        <dbReference type="ARBA" id="ARBA00022603"/>
    </source>
</evidence>